<evidence type="ECO:0000313" key="2">
    <source>
        <dbReference type="EMBL" id="OCL06551.1"/>
    </source>
</evidence>
<feature type="compositionally biased region" description="Low complexity" evidence="1">
    <location>
        <begin position="593"/>
        <end position="607"/>
    </location>
</feature>
<feature type="compositionally biased region" description="Polar residues" evidence="1">
    <location>
        <begin position="907"/>
        <end position="920"/>
    </location>
</feature>
<dbReference type="AlphaFoldDB" id="A0A8E2EXW8"/>
<feature type="compositionally biased region" description="Polar residues" evidence="1">
    <location>
        <begin position="364"/>
        <end position="384"/>
    </location>
</feature>
<feature type="region of interest" description="Disordered" evidence="1">
    <location>
        <begin position="1"/>
        <end position="152"/>
    </location>
</feature>
<dbReference type="PANTHER" id="PTHR42068">
    <property type="entry name" value="YALI0B18964P"/>
    <property type="match status" value="1"/>
</dbReference>
<sequence length="983" mass="106340">MPVKLPKVFPRRKSSGNALEDVDAPSDATPSEGFRLIPRDEAARLAAERKQATAEKSRFSRLSGSSRPFSSPSQKARQQSFEEDSGASNRVSNGSSGANSALSRVYDTSSSSARFSSTSTLPSSAEAEPSDNLFSHLNKQPHHQPSSSHTFSIRDAARTFTFSKNHKASESASKLDMMGEVSEAQIPIGNTNGNRSRALTTSSYASTAIPPRVESELDLGSSDFGSSFDDMFSNFNKRQSTAMDSAGFSAVRSDSEPAVAAPARSLVSGRRNYQPEPLQLDRSLRVEPSPISWDSRDSNERLMASPTEYQSESRPPPVPPHTYITTPTPTAEKYGAPRASGKGTLRSSSSFEDEDAKVVRDSFVSRNSFGNNANSAENSVNRKPTSTSSSSAISLQTPMSSRSTSNNTTPKAQPRLPENPQNEEEESLFTNAKAPAAPRATARLTPQDEEDKPLFDPATIASANAARKFAESAPARRIMREDQFRKQKQLSASQPAVEESNSETSEDDYDDEDEAKVIQQQQELRRKQERQLQMNREIMRKTTANGDSNRPGSRAESPALNGSSYPPEMFINRTDDWEDEDVPLGILKEHGFPTQARPPTRPTDATPSYTRRQNTLPDRPASAGANAGPVARSSLPPFAKNLPADPYFGASLVRPTNRESLAFGGNNMFPPSGMGMGMGPGSVYGGSGAAPVPPGGLIGVIQEEERAKKVRRASPGSTYGYGQSGPLMQGMQMRMPPVQPQMSPMHMQQFQQMQQQLMYQQMMGNQMGFGMMQPQGQMNTVEFAAAVAKEMLAMQNQIQQMNMGGVGGMPGMQMGMPQQSSFLSPHGQAVQRPMSIASNAPGGPQQRTMSMLAPPTQWGSAPVNNYTPSVHNFHPVGVPGYTPSLAPSERSNVGLASRYRPVVNQHADGTSSVSSVTLQASGGAADTKGKDSKVKGILKKGKGQNEDDEEASWSSLRSRRNKWGIGKKGSSEPTLKDLYYDDA</sequence>
<feature type="compositionally biased region" description="Basic and acidic residues" evidence="1">
    <location>
        <begin position="974"/>
        <end position="983"/>
    </location>
</feature>
<feature type="compositionally biased region" description="Polar residues" evidence="1">
    <location>
        <begin position="132"/>
        <end position="151"/>
    </location>
</feature>
<evidence type="ECO:0000313" key="3">
    <source>
        <dbReference type="Proteomes" id="UP000250140"/>
    </source>
</evidence>
<dbReference type="OrthoDB" id="5396252at2759"/>
<feature type="compositionally biased region" description="Acidic residues" evidence="1">
    <location>
        <begin position="500"/>
        <end position="514"/>
    </location>
</feature>
<proteinExistence type="predicted"/>
<feature type="compositionally biased region" description="Low complexity" evidence="1">
    <location>
        <begin position="86"/>
        <end position="127"/>
    </location>
</feature>
<organism evidence="2 3">
    <name type="scientific">Glonium stellatum</name>
    <dbReference type="NCBI Taxonomy" id="574774"/>
    <lineage>
        <taxon>Eukaryota</taxon>
        <taxon>Fungi</taxon>
        <taxon>Dikarya</taxon>
        <taxon>Ascomycota</taxon>
        <taxon>Pezizomycotina</taxon>
        <taxon>Dothideomycetes</taxon>
        <taxon>Pleosporomycetidae</taxon>
        <taxon>Gloniales</taxon>
        <taxon>Gloniaceae</taxon>
        <taxon>Glonium</taxon>
    </lineage>
</organism>
<keyword evidence="3" id="KW-1185">Reference proteome</keyword>
<dbReference type="EMBL" id="KV750035">
    <property type="protein sequence ID" value="OCL06551.1"/>
    <property type="molecule type" value="Genomic_DNA"/>
</dbReference>
<feature type="compositionally biased region" description="Polar residues" evidence="1">
    <location>
        <begin position="542"/>
        <end position="551"/>
    </location>
</feature>
<feature type="compositionally biased region" description="Basic and acidic residues" evidence="1">
    <location>
        <begin position="37"/>
        <end position="58"/>
    </location>
</feature>
<feature type="compositionally biased region" description="Polar residues" evidence="1">
    <location>
        <begin position="392"/>
        <end position="411"/>
    </location>
</feature>
<feature type="region of interest" description="Disordered" evidence="1">
    <location>
        <begin position="706"/>
        <end position="726"/>
    </location>
</feature>
<dbReference type="PANTHER" id="PTHR42068:SF1">
    <property type="entry name" value="YALI0B18964P"/>
    <property type="match status" value="1"/>
</dbReference>
<feature type="region of interest" description="Disordered" evidence="1">
    <location>
        <begin position="906"/>
        <end position="983"/>
    </location>
</feature>
<gene>
    <name evidence="2" type="ORF">AOQ84DRAFT_378491</name>
</gene>
<feature type="region of interest" description="Disordered" evidence="1">
    <location>
        <begin position="589"/>
        <end position="634"/>
    </location>
</feature>
<protein>
    <submittedName>
        <fullName evidence="2">Uncharacterized protein</fullName>
    </submittedName>
</protein>
<evidence type="ECO:0000256" key="1">
    <source>
        <dbReference type="SAM" id="MobiDB-lite"/>
    </source>
</evidence>
<feature type="region of interest" description="Disordered" evidence="1">
    <location>
        <begin position="255"/>
        <end position="571"/>
    </location>
</feature>
<feature type="compositionally biased region" description="Low complexity" evidence="1">
    <location>
        <begin position="321"/>
        <end position="330"/>
    </location>
</feature>
<reference evidence="2 3" key="1">
    <citation type="journal article" date="2016" name="Nat. Commun.">
        <title>Ectomycorrhizal ecology is imprinted in the genome of the dominant symbiotic fungus Cenococcum geophilum.</title>
        <authorList>
            <consortium name="DOE Joint Genome Institute"/>
            <person name="Peter M."/>
            <person name="Kohler A."/>
            <person name="Ohm R.A."/>
            <person name="Kuo A."/>
            <person name="Krutzmann J."/>
            <person name="Morin E."/>
            <person name="Arend M."/>
            <person name="Barry K.W."/>
            <person name="Binder M."/>
            <person name="Choi C."/>
            <person name="Clum A."/>
            <person name="Copeland A."/>
            <person name="Grisel N."/>
            <person name="Haridas S."/>
            <person name="Kipfer T."/>
            <person name="LaButti K."/>
            <person name="Lindquist E."/>
            <person name="Lipzen A."/>
            <person name="Maire R."/>
            <person name="Meier B."/>
            <person name="Mihaltcheva S."/>
            <person name="Molinier V."/>
            <person name="Murat C."/>
            <person name="Poggeler S."/>
            <person name="Quandt C.A."/>
            <person name="Sperisen C."/>
            <person name="Tritt A."/>
            <person name="Tisserant E."/>
            <person name="Crous P.W."/>
            <person name="Henrissat B."/>
            <person name="Nehls U."/>
            <person name="Egli S."/>
            <person name="Spatafora J.W."/>
            <person name="Grigoriev I.V."/>
            <person name="Martin F.M."/>
        </authorList>
    </citation>
    <scope>NUCLEOTIDE SEQUENCE [LARGE SCALE GENOMIC DNA]</scope>
    <source>
        <strain evidence="2 3">CBS 207.34</strain>
    </source>
</reference>
<feature type="compositionally biased region" description="Low complexity" evidence="1">
    <location>
        <begin position="60"/>
        <end position="73"/>
    </location>
</feature>
<name>A0A8E2EXW8_9PEZI</name>
<feature type="compositionally biased region" description="Low complexity" evidence="1">
    <location>
        <begin position="432"/>
        <end position="445"/>
    </location>
</feature>
<dbReference type="Proteomes" id="UP000250140">
    <property type="component" value="Unassembled WGS sequence"/>
</dbReference>
<accession>A0A8E2EXW8</accession>